<dbReference type="Proteomes" id="UP000034954">
    <property type="component" value="Unassembled WGS sequence"/>
</dbReference>
<organism evidence="11 12">
    <name type="scientific">Candidatus Brocadia fulgida</name>
    <dbReference type="NCBI Taxonomy" id="380242"/>
    <lineage>
        <taxon>Bacteria</taxon>
        <taxon>Pseudomonadati</taxon>
        <taxon>Planctomycetota</taxon>
        <taxon>Candidatus Brocadiia</taxon>
        <taxon>Candidatus Brocadiales</taxon>
        <taxon>Candidatus Brocadiaceae</taxon>
        <taxon>Candidatus Brocadia</taxon>
    </lineage>
</organism>
<dbReference type="SUPFAM" id="SSF56112">
    <property type="entry name" value="Protein kinase-like (PK-like)"/>
    <property type="match status" value="1"/>
</dbReference>
<dbReference type="InterPro" id="IPR040999">
    <property type="entry name" value="Mak_N_cap"/>
</dbReference>
<comment type="caution">
    <text evidence="11">The sequence shown here is derived from an EMBL/GenBank/DDBJ whole genome shotgun (WGS) entry which is preliminary data.</text>
</comment>
<dbReference type="GO" id="GO:0005524">
    <property type="term" value="F:ATP binding"/>
    <property type="evidence" value="ECO:0007669"/>
    <property type="project" value="UniProtKB-KW"/>
</dbReference>
<dbReference type="GO" id="GO:0016740">
    <property type="term" value="F:transferase activity"/>
    <property type="evidence" value="ECO:0007669"/>
    <property type="project" value="UniProtKB-KW"/>
</dbReference>
<dbReference type="InterPro" id="IPR002575">
    <property type="entry name" value="Aminoglycoside_PTrfase"/>
</dbReference>
<protein>
    <recommendedName>
        <fullName evidence="3">Maltokinase</fullName>
        <ecNumber evidence="2">2.7.1.175</ecNumber>
    </recommendedName>
    <alternativeName>
        <fullName evidence="7">Maltose-1-phosphate synthase</fullName>
    </alternativeName>
</protein>
<dbReference type="InterPro" id="IPR011009">
    <property type="entry name" value="Kinase-like_dom_sf"/>
</dbReference>
<proteinExistence type="inferred from homology"/>
<dbReference type="PATRIC" id="fig|380242.3.peg.3658"/>
<dbReference type="InterPro" id="IPR012811">
    <property type="entry name" value="TreS_maltokin_C_dom"/>
</dbReference>
<dbReference type="AlphaFoldDB" id="A0A0M2URT7"/>
<evidence type="ECO:0000256" key="8">
    <source>
        <dbReference type="ARBA" id="ARBA00049067"/>
    </source>
</evidence>
<keyword evidence="5" id="KW-0547">Nucleotide-binding</keyword>
<comment type="catalytic activity">
    <reaction evidence="8">
        <text>D-maltose + ATP = alpha-maltose 1-phosphate + ADP + H(+)</text>
        <dbReference type="Rhea" id="RHEA:31915"/>
        <dbReference type="ChEBI" id="CHEBI:15378"/>
        <dbReference type="ChEBI" id="CHEBI:17306"/>
        <dbReference type="ChEBI" id="CHEBI:30616"/>
        <dbReference type="ChEBI" id="CHEBI:63576"/>
        <dbReference type="ChEBI" id="CHEBI:456216"/>
        <dbReference type="EC" id="2.7.1.175"/>
    </reaction>
</comment>
<evidence type="ECO:0000259" key="9">
    <source>
        <dbReference type="Pfam" id="PF01636"/>
    </source>
</evidence>
<gene>
    <name evidence="11" type="ORF">BROFUL_02954</name>
</gene>
<feature type="domain" description="Aminoglycoside phosphotransferase" evidence="9">
    <location>
        <begin position="153"/>
        <end position="390"/>
    </location>
</feature>
<evidence type="ECO:0000256" key="5">
    <source>
        <dbReference type="ARBA" id="ARBA00022741"/>
    </source>
</evidence>
<dbReference type="Pfam" id="PF01636">
    <property type="entry name" value="APH"/>
    <property type="match status" value="1"/>
</dbReference>
<evidence type="ECO:0000259" key="10">
    <source>
        <dbReference type="Pfam" id="PF18085"/>
    </source>
</evidence>
<evidence type="ECO:0000313" key="12">
    <source>
        <dbReference type="Proteomes" id="UP000034954"/>
    </source>
</evidence>
<keyword evidence="4" id="KW-0808">Transferase</keyword>
<evidence type="ECO:0000313" key="11">
    <source>
        <dbReference type="EMBL" id="KKO18355.1"/>
    </source>
</evidence>
<sequence length="516" mass="59283">MKMCRYYGGRIQEMREIRITETIKIKENTCDAQMLILEIKYLTGLSDTCFLPLSFSSGDTAESVVIENPHAVVAHLKNDNAEGIIYDSIYDEGFRSYLLRMFVRRHRHRGLHGELITTTGKTIKKRKEDELLSLKSHVIKGEQNNSSLLYGKELICKLYRCLDEGINPELEMCEFLTDKIPFRHVPPLLGAIEYRRHGGEFLTVGMLQTFVPNEGDAWTYTLDWIGRYLGRILARKNELQGISPVPPSFFDPALQETPLLFQELIGGIYLEMVSLLGKRTAELHLALASETEDTNFAPEPFTASYQRSLYQSMQSRTKRIFALLRKNTKNIPDHLKGLTNDTLNLEKEIMSRFKAICTRKISAAKIRIHGDYHLGQVLFTGNDFAIIDFEGELARNVSERRLKRSPLRDVAGMIRSFHYATHATLLKSARTNPEETPALEPWLDLWYRYVGGVFLRSYLETAGNASFIPKSREDLDIMLRAYLLEKAVYEIGHEINNRPEWIMIPCRGIKHLLETN</sequence>
<feature type="domain" description="Maltokinase N-terminal cap" evidence="10">
    <location>
        <begin position="2"/>
        <end position="91"/>
    </location>
</feature>
<dbReference type="Gene3D" id="3.90.1200.10">
    <property type="match status" value="1"/>
</dbReference>
<reference evidence="11 12" key="1">
    <citation type="journal article" date="2013" name="BMC Microbiol.">
        <title>Identification of the type II cytochrome c maturation pathway in anammox bacteria by comparative genomics.</title>
        <authorList>
            <person name="Ferousi C."/>
            <person name="Speth D.R."/>
            <person name="Reimann J."/>
            <person name="Op den Camp H.J."/>
            <person name="Allen J.W."/>
            <person name="Keltjens J.T."/>
            <person name="Jetten M.S."/>
        </authorList>
    </citation>
    <scope>NUCLEOTIDE SEQUENCE [LARGE SCALE GENOMIC DNA]</scope>
    <source>
        <strain evidence="11">RU1</strain>
    </source>
</reference>
<name>A0A0M2URT7_9BACT</name>
<evidence type="ECO:0000256" key="2">
    <source>
        <dbReference type="ARBA" id="ARBA00011962"/>
    </source>
</evidence>
<evidence type="ECO:0000256" key="4">
    <source>
        <dbReference type="ARBA" id="ARBA00022679"/>
    </source>
</evidence>
<dbReference type="EC" id="2.7.1.175" evidence="2"/>
<dbReference type="EMBL" id="LAQJ01000278">
    <property type="protein sequence ID" value="KKO18355.1"/>
    <property type="molecule type" value="Genomic_DNA"/>
</dbReference>
<evidence type="ECO:0000256" key="3">
    <source>
        <dbReference type="ARBA" id="ARBA00013882"/>
    </source>
</evidence>
<evidence type="ECO:0000256" key="6">
    <source>
        <dbReference type="ARBA" id="ARBA00022840"/>
    </source>
</evidence>
<evidence type="ECO:0000256" key="7">
    <source>
        <dbReference type="ARBA" id="ARBA00031251"/>
    </source>
</evidence>
<evidence type="ECO:0000256" key="1">
    <source>
        <dbReference type="ARBA" id="ARBA00006219"/>
    </source>
</evidence>
<keyword evidence="12" id="KW-1185">Reference proteome</keyword>
<dbReference type="NCBIfam" id="TIGR02457">
    <property type="entry name" value="TreS_Cterm"/>
    <property type="match status" value="1"/>
</dbReference>
<dbReference type="Pfam" id="PF18085">
    <property type="entry name" value="Mak_N_cap"/>
    <property type="match status" value="1"/>
</dbReference>
<comment type="similarity">
    <text evidence="1">Belongs to the aminoglycoside phosphotransferase family.</text>
</comment>
<keyword evidence="6" id="KW-0067">ATP-binding</keyword>
<accession>A0A0M2URT7</accession>